<comment type="caution">
    <text evidence="1">The sequence shown here is derived from an EMBL/GenBank/DDBJ whole genome shotgun (WGS) entry which is preliminary data.</text>
</comment>
<proteinExistence type="predicted"/>
<protein>
    <submittedName>
        <fullName evidence="1">Uncharacterized protein</fullName>
    </submittedName>
</protein>
<sequence length="186" mass="19732">MDTQHGNHGEVKEVGKRKVSMSEVGLRFLAFSLTLVAAVLVGVDKQTKIVAVSTLPPLNVPLTAKFHHFSAFVYFVVVNAIACAYAIISLVLTLASKGGNKGGLALMITTLDLVMLALLSSASGATGGVGLIGIRGNSHVEWKKVCNVFDKFCHQMLAGLVLSVVGSAIFLLLLVISARKLQKTHY</sequence>
<organism evidence="1 2">
    <name type="scientific">Rhododendron molle</name>
    <name type="common">Chinese azalea</name>
    <name type="synonym">Azalea mollis</name>
    <dbReference type="NCBI Taxonomy" id="49168"/>
    <lineage>
        <taxon>Eukaryota</taxon>
        <taxon>Viridiplantae</taxon>
        <taxon>Streptophyta</taxon>
        <taxon>Embryophyta</taxon>
        <taxon>Tracheophyta</taxon>
        <taxon>Spermatophyta</taxon>
        <taxon>Magnoliopsida</taxon>
        <taxon>eudicotyledons</taxon>
        <taxon>Gunneridae</taxon>
        <taxon>Pentapetalae</taxon>
        <taxon>asterids</taxon>
        <taxon>Ericales</taxon>
        <taxon>Ericaceae</taxon>
        <taxon>Ericoideae</taxon>
        <taxon>Rhodoreae</taxon>
        <taxon>Rhododendron</taxon>
    </lineage>
</organism>
<evidence type="ECO:0000313" key="2">
    <source>
        <dbReference type="Proteomes" id="UP001062846"/>
    </source>
</evidence>
<gene>
    <name evidence="1" type="ORF">RHMOL_Rhmol04G0350400</name>
</gene>
<name>A0ACC0P9X7_RHOML</name>
<accession>A0ACC0P9X7</accession>
<dbReference type="Proteomes" id="UP001062846">
    <property type="component" value="Chromosome 4"/>
</dbReference>
<dbReference type="EMBL" id="CM046391">
    <property type="protein sequence ID" value="KAI8561568.1"/>
    <property type="molecule type" value="Genomic_DNA"/>
</dbReference>
<keyword evidence="2" id="KW-1185">Reference proteome</keyword>
<evidence type="ECO:0000313" key="1">
    <source>
        <dbReference type="EMBL" id="KAI8561568.1"/>
    </source>
</evidence>
<reference evidence="1" key="1">
    <citation type="submission" date="2022-02" db="EMBL/GenBank/DDBJ databases">
        <title>Plant Genome Project.</title>
        <authorList>
            <person name="Zhang R.-G."/>
        </authorList>
    </citation>
    <scope>NUCLEOTIDE SEQUENCE</scope>
    <source>
        <strain evidence="1">AT1</strain>
    </source>
</reference>